<dbReference type="Proteomes" id="UP000598775">
    <property type="component" value="Unassembled WGS sequence"/>
</dbReference>
<dbReference type="Pfam" id="PF13302">
    <property type="entry name" value="Acetyltransf_3"/>
    <property type="match status" value="1"/>
</dbReference>
<dbReference type="GO" id="GO:0016747">
    <property type="term" value="F:acyltransferase activity, transferring groups other than amino-acyl groups"/>
    <property type="evidence" value="ECO:0007669"/>
    <property type="project" value="InterPro"/>
</dbReference>
<dbReference type="PANTHER" id="PTHR43792">
    <property type="entry name" value="GNAT FAMILY, PUTATIVE (AFU_ORTHOLOGUE AFUA_3G00765)-RELATED-RELATED"/>
    <property type="match status" value="1"/>
</dbReference>
<proteinExistence type="predicted"/>
<dbReference type="PROSITE" id="PS51186">
    <property type="entry name" value="GNAT"/>
    <property type="match status" value="1"/>
</dbReference>
<organism evidence="3 4">
    <name type="scientific">Subtercola lobariae</name>
    <dbReference type="NCBI Taxonomy" id="1588641"/>
    <lineage>
        <taxon>Bacteria</taxon>
        <taxon>Bacillati</taxon>
        <taxon>Actinomycetota</taxon>
        <taxon>Actinomycetes</taxon>
        <taxon>Micrococcales</taxon>
        <taxon>Microbacteriaceae</taxon>
        <taxon>Subtercola</taxon>
    </lineage>
</organism>
<gene>
    <name evidence="3" type="ORF">GCM10011399_10560</name>
</gene>
<dbReference type="AlphaFoldDB" id="A0A917EVN9"/>
<dbReference type="InterPro" id="IPR051531">
    <property type="entry name" value="N-acetyltransferase"/>
</dbReference>
<evidence type="ECO:0000313" key="4">
    <source>
        <dbReference type="Proteomes" id="UP000598775"/>
    </source>
</evidence>
<reference evidence="3 4" key="1">
    <citation type="journal article" date="2014" name="Int. J. Syst. Evol. Microbiol.">
        <title>Complete genome sequence of Corynebacterium casei LMG S-19264T (=DSM 44701T), isolated from a smear-ripened cheese.</title>
        <authorList>
            <consortium name="US DOE Joint Genome Institute (JGI-PGF)"/>
            <person name="Walter F."/>
            <person name="Albersmeier A."/>
            <person name="Kalinowski J."/>
            <person name="Ruckert C."/>
        </authorList>
    </citation>
    <scope>NUCLEOTIDE SEQUENCE [LARGE SCALE GENOMIC DNA]</scope>
    <source>
        <strain evidence="3 4">CGMCC 1.12976</strain>
    </source>
</reference>
<name>A0A917EVN9_9MICO</name>
<keyword evidence="4" id="KW-1185">Reference proteome</keyword>
<sequence length="204" mass="22248">MVPDAPQLETALIVLVPLRVEHAVEMQSVLADPALGEFTGDTPPTLAELEARYRRQTRGHSPDGTSPDSYSPDGTSPDSHSPDGISPDSIEQWLNWVIAERPGNALVGFVQATVREVDARAELAWVVGTSWQGRGYASAAAVAVLEWLRSVGVREFEAHIHPANLASERVARRLGMQPTAELVDGERRWVRVVAATELVDGERR</sequence>
<evidence type="ECO:0000259" key="2">
    <source>
        <dbReference type="PROSITE" id="PS51186"/>
    </source>
</evidence>
<dbReference type="Gene3D" id="3.40.630.30">
    <property type="match status" value="1"/>
</dbReference>
<feature type="region of interest" description="Disordered" evidence="1">
    <location>
        <begin position="55"/>
        <end position="86"/>
    </location>
</feature>
<evidence type="ECO:0000256" key="1">
    <source>
        <dbReference type="SAM" id="MobiDB-lite"/>
    </source>
</evidence>
<comment type="caution">
    <text evidence="3">The sequence shown here is derived from an EMBL/GenBank/DDBJ whole genome shotgun (WGS) entry which is preliminary data.</text>
</comment>
<dbReference type="SUPFAM" id="SSF55729">
    <property type="entry name" value="Acyl-CoA N-acyltransferases (Nat)"/>
    <property type="match status" value="1"/>
</dbReference>
<evidence type="ECO:0000313" key="3">
    <source>
        <dbReference type="EMBL" id="GGF18831.1"/>
    </source>
</evidence>
<accession>A0A917EVN9</accession>
<dbReference type="PANTHER" id="PTHR43792:SF1">
    <property type="entry name" value="N-ACETYLTRANSFERASE DOMAIN-CONTAINING PROTEIN"/>
    <property type="match status" value="1"/>
</dbReference>
<dbReference type="CDD" id="cd04301">
    <property type="entry name" value="NAT_SF"/>
    <property type="match status" value="1"/>
</dbReference>
<feature type="domain" description="N-acetyltransferase" evidence="2">
    <location>
        <begin position="33"/>
        <end position="199"/>
    </location>
</feature>
<dbReference type="EMBL" id="BMGP01000002">
    <property type="protein sequence ID" value="GGF18831.1"/>
    <property type="molecule type" value="Genomic_DNA"/>
</dbReference>
<dbReference type="InterPro" id="IPR016181">
    <property type="entry name" value="Acyl_CoA_acyltransferase"/>
</dbReference>
<dbReference type="RefSeq" id="WP_188674912.1">
    <property type="nucleotide sequence ID" value="NZ_BMGP01000002.1"/>
</dbReference>
<protein>
    <submittedName>
        <fullName evidence="3">Acetyltransferase</fullName>
    </submittedName>
</protein>
<feature type="compositionally biased region" description="Polar residues" evidence="1">
    <location>
        <begin position="63"/>
        <end position="79"/>
    </location>
</feature>
<dbReference type="InterPro" id="IPR000182">
    <property type="entry name" value="GNAT_dom"/>
</dbReference>